<feature type="transmembrane region" description="Helical" evidence="1">
    <location>
        <begin position="75"/>
        <end position="98"/>
    </location>
</feature>
<comment type="caution">
    <text evidence="2">The sequence shown here is derived from an EMBL/GenBank/DDBJ whole genome shotgun (WGS) entry which is preliminary data.</text>
</comment>
<sequence length="155" mass="17757">MVWMYGWKVAGRWKESGRCAYARRHVCMPVPVRNDNEKKIVAMCVCMCVMKIMMEKERKKKEGKKGSSMLIVSCMRSYAVAVVCYDVVLWWCCVMAIWCFCFVLECKDRTYGLNARFSPCNAAYPRLRSFSKITVLVRVRVLTASLSAGVCGLAF</sequence>
<proteinExistence type="predicted"/>
<keyword evidence="1" id="KW-0472">Membrane</keyword>
<dbReference type="EMBL" id="MU155185">
    <property type="protein sequence ID" value="KAF9480980.1"/>
    <property type="molecule type" value="Genomic_DNA"/>
</dbReference>
<keyword evidence="1" id="KW-1133">Transmembrane helix</keyword>
<accession>A0A9P5Z6G6</accession>
<keyword evidence="3" id="KW-1185">Reference proteome</keyword>
<protein>
    <recommendedName>
        <fullName evidence="4">Transmembrane protein</fullName>
    </recommendedName>
</protein>
<gene>
    <name evidence="2" type="ORF">BDN70DRAFT_572076</name>
</gene>
<reference evidence="2" key="1">
    <citation type="submission" date="2020-11" db="EMBL/GenBank/DDBJ databases">
        <authorList>
            <consortium name="DOE Joint Genome Institute"/>
            <person name="Ahrendt S."/>
            <person name="Riley R."/>
            <person name="Andreopoulos W."/>
            <person name="Labutti K."/>
            <person name="Pangilinan J."/>
            <person name="Ruiz-Duenas F.J."/>
            <person name="Barrasa J.M."/>
            <person name="Sanchez-Garcia M."/>
            <person name="Camarero S."/>
            <person name="Miyauchi S."/>
            <person name="Serrano A."/>
            <person name="Linde D."/>
            <person name="Babiker R."/>
            <person name="Drula E."/>
            <person name="Ayuso-Fernandez I."/>
            <person name="Pacheco R."/>
            <person name="Padilla G."/>
            <person name="Ferreira P."/>
            <person name="Barriuso J."/>
            <person name="Kellner H."/>
            <person name="Castanera R."/>
            <person name="Alfaro M."/>
            <person name="Ramirez L."/>
            <person name="Pisabarro A.G."/>
            <person name="Kuo A."/>
            <person name="Tritt A."/>
            <person name="Lipzen A."/>
            <person name="He G."/>
            <person name="Yan M."/>
            <person name="Ng V."/>
            <person name="Cullen D."/>
            <person name="Martin F."/>
            <person name="Rosso M.-N."/>
            <person name="Henrissat B."/>
            <person name="Hibbett D."/>
            <person name="Martinez A.T."/>
            <person name="Grigoriev I.V."/>
        </authorList>
    </citation>
    <scope>NUCLEOTIDE SEQUENCE</scope>
    <source>
        <strain evidence="2">CIRM-BRFM 674</strain>
    </source>
</reference>
<keyword evidence="1" id="KW-0812">Transmembrane</keyword>
<dbReference type="Proteomes" id="UP000807469">
    <property type="component" value="Unassembled WGS sequence"/>
</dbReference>
<organism evidence="2 3">
    <name type="scientific">Pholiota conissans</name>
    <dbReference type="NCBI Taxonomy" id="109636"/>
    <lineage>
        <taxon>Eukaryota</taxon>
        <taxon>Fungi</taxon>
        <taxon>Dikarya</taxon>
        <taxon>Basidiomycota</taxon>
        <taxon>Agaricomycotina</taxon>
        <taxon>Agaricomycetes</taxon>
        <taxon>Agaricomycetidae</taxon>
        <taxon>Agaricales</taxon>
        <taxon>Agaricineae</taxon>
        <taxon>Strophariaceae</taxon>
        <taxon>Pholiota</taxon>
    </lineage>
</organism>
<name>A0A9P5Z6G6_9AGAR</name>
<evidence type="ECO:0000313" key="2">
    <source>
        <dbReference type="EMBL" id="KAF9480980.1"/>
    </source>
</evidence>
<dbReference type="AlphaFoldDB" id="A0A9P5Z6G6"/>
<evidence type="ECO:0000256" key="1">
    <source>
        <dbReference type="SAM" id="Phobius"/>
    </source>
</evidence>
<evidence type="ECO:0000313" key="3">
    <source>
        <dbReference type="Proteomes" id="UP000807469"/>
    </source>
</evidence>
<evidence type="ECO:0008006" key="4">
    <source>
        <dbReference type="Google" id="ProtNLM"/>
    </source>
</evidence>